<dbReference type="InterPro" id="IPR011992">
    <property type="entry name" value="EF-hand-dom_pair"/>
</dbReference>
<gene>
    <name evidence="2" type="ORF">OFUS_LOCUS18333</name>
</gene>
<dbReference type="PANTHER" id="PTHR10827:SF85">
    <property type="entry name" value="CALCIUM-BINDING PROTEIN"/>
    <property type="match status" value="1"/>
</dbReference>
<accession>A0A8J1Y834</accession>
<sequence length="593" mass="69803">MATTGFKDDPFWMSKMKYQFEIWFDLDGSGSIENEDFNKLFDNMVEAKGLTPGSPMYERATNMKQNMWTILQHNADGDRDKSISLSEWCTFFDDFAVQYNKRKYIPHWYKEFMAVTFFIIDRNGDELIDAGDFASYYNETHKLPLDLVKSAYEKITSDGRPGINLDQFKDMMIGFTVSKDMGHTGNILGEMMVNGRLLGMAKNMRDDPFWMSKMRHQFYTWFDADRNGVVERMDFANIFLGIALTEGWDHGSPMWNRADNMQKNFWDELKRADTDNNGQISITEWCDFWADFAANYNFMDSDLPQWYSEFIDINFLLTDTNGDGWISRREFAATYNGLYNIPLAIVDSTYARITLNGKREFDLNLYREMMVGFVVSLEMDNPGNIFGEMLVKLIGCETEFERTAFWEEKQIYQFYVWFDQDRNGVIERNDFYQHSQNIQALTKWSVGSPMWSVCDNVMYTMWQELRCGANPNSDYKVTLNEWLDFMEKMCRQIKSKTMQVPKWYSDYINLYFDVFDRLGNGDGWIAKEEFMSAYRAFLIPDDVIEKCFDDMTYGGRMVMDRDFWFLCNIQYSTSTDMNSPGNCLGKMLTGRYN</sequence>
<name>A0A8J1Y834_OWEFU</name>
<protein>
    <submittedName>
        <fullName evidence="2">Uncharacterized protein</fullName>
    </submittedName>
</protein>
<keyword evidence="1" id="KW-0106">Calcium</keyword>
<comment type="caution">
    <text evidence="2">The sequence shown here is derived from an EMBL/GenBank/DDBJ whole genome shotgun (WGS) entry which is preliminary data.</text>
</comment>
<dbReference type="Pfam" id="PF13202">
    <property type="entry name" value="EF-hand_5"/>
    <property type="match status" value="1"/>
</dbReference>
<reference evidence="2" key="1">
    <citation type="submission" date="2022-03" db="EMBL/GenBank/DDBJ databases">
        <authorList>
            <person name="Martin C."/>
        </authorList>
    </citation>
    <scope>NUCLEOTIDE SEQUENCE</scope>
</reference>
<dbReference type="AlphaFoldDB" id="A0A8J1Y834"/>
<dbReference type="InterPro" id="IPR018247">
    <property type="entry name" value="EF_Hand_1_Ca_BS"/>
</dbReference>
<dbReference type="PROSITE" id="PS00018">
    <property type="entry name" value="EF_HAND_1"/>
    <property type="match status" value="6"/>
</dbReference>
<dbReference type="InterPro" id="IPR002048">
    <property type="entry name" value="EF_hand_dom"/>
</dbReference>
<dbReference type="EMBL" id="CAIIXF020000009">
    <property type="protein sequence ID" value="CAH1793489.1"/>
    <property type="molecule type" value="Genomic_DNA"/>
</dbReference>
<evidence type="ECO:0000313" key="3">
    <source>
        <dbReference type="Proteomes" id="UP000749559"/>
    </source>
</evidence>
<dbReference type="OrthoDB" id="9974725at2759"/>
<dbReference type="Proteomes" id="UP000749559">
    <property type="component" value="Unassembled WGS sequence"/>
</dbReference>
<evidence type="ECO:0000256" key="1">
    <source>
        <dbReference type="ARBA" id="ARBA00022837"/>
    </source>
</evidence>
<organism evidence="2 3">
    <name type="scientific">Owenia fusiformis</name>
    <name type="common">Polychaete worm</name>
    <dbReference type="NCBI Taxonomy" id="6347"/>
    <lineage>
        <taxon>Eukaryota</taxon>
        <taxon>Metazoa</taxon>
        <taxon>Spiralia</taxon>
        <taxon>Lophotrochozoa</taxon>
        <taxon>Annelida</taxon>
        <taxon>Polychaeta</taxon>
        <taxon>Sedentaria</taxon>
        <taxon>Canalipalpata</taxon>
        <taxon>Sabellida</taxon>
        <taxon>Oweniida</taxon>
        <taxon>Oweniidae</taxon>
        <taxon>Owenia</taxon>
    </lineage>
</organism>
<keyword evidence="3" id="KW-1185">Reference proteome</keyword>
<dbReference type="SUPFAM" id="SSF47473">
    <property type="entry name" value="EF-hand"/>
    <property type="match status" value="3"/>
</dbReference>
<proteinExistence type="predicted"/>
<dbReference type="Gene3D" id="1.10.238.10">
    <property type="entry name" value="EF-hand"/>
    <property type="match status" value="3"/>
</dbReference>
<evidence type="ECO:0000313" key="2">
    <source>
        <dbReference type="EMBL" id="CAH1793489.1"/>
    </source>
</evidence>
<dbReference type="GO" id="GO:0005509">
    <property type="term" value="F:calcium ion binding"/>
    <property type="evidence" value="ECO:0007669"/>
    <property type="project" value="InterPro"/>
</dbReference>
<dbReference type="PROSITE" id="PS50222">
    <property type="entry name" value="EF_HAND_2"/>
    <property type="match status" value="1"/>
</dbReference>
<dbReference type="PANTHER" id="PTHR10827">
    <property type="entry name" value="RETICULOCALBIN"/>
    <property type="match status" value="1"/>
</dbReference>